<dbReference type="Gene3D" id="3.40.50.2000">
    <property type="entry name" value="Glycogen Phosphorylase B"/>
    <property type="match status" value="2"/>
</dbReference>
<protein>
    <recommendedName>
        <fullName evidence="1">Glycosyl transferase family 1 domain-containing protein</fullName>
    </recommendedName>
</protein>
<dbReference type="Proteomes" id="UP000176558">
    <property type="component" value="Unassembled WGS sequence"/>
</dbReference>
<evidence type="ECO:0000259" key="1">
    <source>
        <dbReference type="Pfam" id="PF00534"/>
    </source>
</evidence>
<dbReference type="SUPFAM" id="SSF53756">
    <property type="entry name" value="UDP-Glycosyltransferase/glycogen phosphorylase"/>
    <property type="match status" value="1"/>
</dbReference>
<dbReference type="Pfam" id="PF00534">
    <property type="entry name" value="Glycos_transf_1"/>
    <property type="match status" value="1"/>
</dbReference>
<dbReference type="EMBL" id="MHWT01000005">
    <property type="protein sequence ID" value="OHB13060.1"/>
    <property type="molecule type" value="Genomic_DNA"/>
</dbReference>
<evidence type="ECO:0000313" key="2">
    <source>
        <dbReference type="EMBL" id="OHB13060.1"/>
    </source>
</evidence>
<proteinExistence type="predicted"/>
<dbReference type="AlphaFoldDB" id="A0A1G2UUI6"/>
<dbReference type="GO" id="GO:0016757">
    <property type="term" value="F:glycosyltransferase activity"/>
    <property type="evidence" value="ECO:0007669"/>
    <property type="project" value="InterPro"/>
</dbReference>
<dbReference type="CDD" id="cd03801">
    <property type="entry name" value="GT4_PimA-like"/>
    <property type="match status" value="1"/>
</dbReference>
<dbReference type="InterPro" id="IPR001296">
    <property type="entry name" value="Glyco_trans_1"/>
</dbReference>
<feature type="domain" description="Glycosyl transferase family 1" evidence="1">
    <location>
        <begin position="201"/>
        <end position="354"/>
    </location>
</feature>
<evidence type="ECO:0000313" key="3">
    <source>
        <dbReference type="Proteomes" id="UP000176558"/>
    </source>
</evidence>
<gene>
    <name evidence="2" type="ORF">A3G99_00510</name>
</gene>
<comment type="caution">
    <text evidence="2">The sequence shown here is derived from an EMBL/GenBank/DDBJ whole genome shotgun (WGS) entry which is preliminary data.</text>
</comment>
<sequence>MKVLSISTDRKLFEDGSTVLSRSLEYAKKMDELHIVVFTTSQKSKAESKKVGSNLFLYPTNSISKLFYIFDAIKIGSQIIGNWKLKIGNLSDAVLSTQDPFETGFVGTRLKKRFGLPLQIQIHTDFFSSHFKNSILNLARIFLSKIVIAKADGIRVVADFLKESLVKHFPKTKNIIEILPVFVDIEKISNTLPKRGLNQEFPKFKFIILMASRLAKEKRIDIALKAFKNVLIKFPHSGLVIAGSGEQKRALENMVIKLRLENNVVFVGWQKDLVPLYKSADLFLVTSEYEGYGMTLMEAGASGCPIVTTSVGIAKTGLFINGQNSLVCRICDTGCISAGILDIISDNSKRELFKHKMQDSIKSIAISKEKYAEKYVSLLKKLLND</sequence>
<accession>A0A1G2UUI6</accession>
<reference evidence="2 3" key="1">
    <citation type="journal article" date="2016" name="Nat. Commun.">
        <title>Thousands of microbial genomes shed light on interconnected biogeochemical processes in an aquifer system.</title>
        <authorList>
            <person name="Anantharaman K."/>
            <person name="Brown C.T."/>
            <person name="Hug L.A."/>
            <person name="Sharon I."/>
            <person name="Castelle C.J."/>
            <person name="Probst A.J."/>
            <person name="Thomas B.C."/>
            <person name="Singh A."/>
            <person name="Wilkins M.J."/>
            <person name="Karaoz U."/>
            <person name="Brodie E.L."/>
            <person name="Williams K.H."/>
            <person name="Hubbard S.S."/>
            <person name="Banfield J.F."/>
        </authorList>
    </citation>
    <scope>NUCLEOTIDE SEQUENCE [LARGE SCALE GENOMIC DNA]</scope>
</reference>
<organism evidence="2 3">
    <name type="scientific">Candidatus Zambryskibacteria bacterium RIFCSPLOWO2_12_FULL_39_23</name>
    <dbReference type="NCBI Taxonomy" id="1802776"/>
    <lineage>
        <taxon>Bacteria</taxon>
        <taxon>Candidatus Zambryskiibacteriota</taxon>
    </lineage>
</organism>
<dbReference type="PANTHER" id="PTHR12526">
    <property type="entry name" value="GLYCOSYLTRANSFERASE"/>
    <property type="match status" value="1"/>
</dbReference>
<dbReference type="PANTHER" id="PTHR12526:SF625">
    <property type="entry name" value="PHOSPHATIDYLINOSITOL GLYCAN-CLASS A"/>
    <property type="match status" value="1"/>
</dbReference>
<name>A0A1G2UUI6_9BACT</name>